<evidence type="ECO:0000313" key="2">
    <source>
        <dbReference type="EMBL" id="CAF1399816.1"/>
    </source>
</evidence>
<dbReference type="Pfam" id="PF26215">
    <property type="entry name" value="HTH_animal"/>
    <property type="match status" value="1"/>
</dbReference>
<comment type="caution">
    <text evidence="3">The sequence shown here is derived from an EMBL/GenBank/DDBJ whole genome shotgun (WGS) entry which is preliminary data.</text>
</comment>
<feature type="domain" description="Helix-turn-helix" evidence="1">
    <location>
        <begin position="204"/>
        <end position="252"/>
    </location>
</feature>
<dbReference type="EMBL" id="CAJNOR010004615">
    <property type="protein sequence ID" value="CAF1516131.1"/>
    <property type="molecule type" value="Genomic_DNA"/>
</dbReference>
<dbReference type="Proteomes" id="UP000663852">
    <property type="component" value="Unassembled WGS sequence"/>
</dbReference>
<dbReference type="PANTHER" id="PTHR21301">
    <property type="entry name" value="REVERSE TRANSCRIPTASE"/>
    <property type="match status" value="1"/>
</dbReference>
<sequence>MIRSLPERIQSTNLLREMRKEEYLTQQEYRHIKPLVWVPAKLYAPPKTRKANIPRRPIVSCTQSDNYRIGKFLASIGTHFLFNKKFYDQRDGVSMGTPTAVLFAEIFMENFEEKHPSILLNGNNTKLLVWHRYVDDTFTIFKHDVKEDEIRQLLNTLHQCIKFTAEAETNCSMPFLDVLDRRENDDFDTTVCRKKRDCLLRKVYKTAPINVYVNRAHRKCSTPDFLNDELQYIQLMASFNNYPPQFVEKIINIQ</sequence>
<reference evidence="3" key="1">
    <citation type="submission" date="2021-02" db="EMBL/GenBank/DDBJ databases">
        <authorList>
            <person name="Nowell W R."/>
        </authorList>
    </citation>
    <scope>NUCLEOTIDE SEQUENCE</scope>
</reference>
<dbReference type="Proteomes" id="UP000663828">
    <property type="component" value="Unassembled WGS sequence"/>
</dbReference>
<dbReference type="OrthoDB" id="10018421at2759"/>
<gene>
    <name evidence="2" type="ORF">EDS130_LOCUS35941</name>
    <name evidence="3" type="ORF">XAT740_LOCUS40506</name>
</gene>
<dbReference type="InterPro" id="IPR058912">
    <property type="entry name" value="HTH_animal"/>
</dbReference>
<dbReference type="PANTHER" id="PTHR21301:SF10">
    <property type="entry name" value="REVERSE TRANSCRIPTASE DOMAIN-CONTAINING PROTEIN"/>
    <property type="match status" value="1"/>
</dbReference>
<keyword evidence="4" id="KW-1185">Reference proteome</keyword>
<dbReference type="AlphaFoldDB" id="A0A815UAD5"/>
<accession>A0A815UAD5</accession>
<evidence type="ECO:0000313" key="4">
    <source>
        <dbReference type="Proteomes" id="UP000663828"/>
    </source>
</evidence>
<dbReference type="CDD" id="cd00304">
    <property type="entry name" value="RT_like"/>
    <property type="match status" value="1"/>
</dbReference>
<dbReference type="EMBL" id="CAJNOJ010000324">
    <property type="protein sequence ID" value="CAF1399816.1"/>
    <property type="molecule type" value="Genomic_DNA"/>
</dbReference>
<proteinExistence type="predicted"/>
<evidence type="ECO:0000259" key="1">
    <source>
        <dbReference type="Pfam" id="PF26215"/>
    </source>
</evidence>
<evidence type="ECO:0000313" key="3">
    <source>
        <dbReference type="EMBL" id="CAF1516131.1"/>
    </source>
</evidence>
<protein>
    <recommendedName>
        <fullName evidence="1">Helix-turn-helix domain-containing protein</fullName>
    </recommendedName>
</protein>
<organism evidence="3 4">
    <name type="scientific">Adineta ricciae</name>
    <name type="common">Rotifer</name>
    <dbReference type="NCBI Taxonomy" id="249248"/>
    <lineage>
        <taxon>Eukaryota</taxon>
        <taxon>Metazoa</taxon>
        <taxon>Spiralia</taxon>
        <taxon>Gnathifera</taxon>
        <taxon>Rotifera</taxon>
        <taxon>Eurotatoria</taxon>
        <taxon>Bdelloidea</taxon>
        <taxon>Adinetida</taxon>
        <taxon>Adinetidae</taxon>
        <taxon>Adineta</taxon>
    </lineage>
</organism>
<name>A0A815UAD5_ADIRI</name>